<dbReference type="EMBL" id="SRLE01000016">
    <property type="protein sequence ID" value="TGD71076.1"/>
    <property type="molecule type" value="Genomic_DNA"/>
</dbReference>
<keyword evidence="4 6" id="KW-0443">Lipid metabolism</keyword>
<evidence type="ECO:0000256" key="2">
    <source>
        <dbReference type="ARBA" id="ARBA00022801"/>
    </source>
</evidence>
<dbReference type="CDD" id="cd07205">
    <property type="entry name" value="Pat_PNPLA6_PNPLA7_NTE1_like"/>
    <property type="match status" value="1"/>
</dbReference>
<dbReference type="AlphaFoldDB" id="A0A4Z0LVD4"/>
<keyword evidence="5" id="KW-0472">Membrane</keyword>
<evidence type="ECO:0000256" key="3">
    <source>
        <dbReference type="ARBA" id="ARBA00022963"/>
    </source>
</evidence>
<comment type="subcellular location">
    <subcellularLocation>
        <location evidence="1">Membrane</location>
    </subcellularLocation>
</comment>
<dbReference type="InterPro" id="IPR000184">
    <property type="entry name" value="Bac_surfAg_D15"/>
</dbReference>
<reference evidence="8 9" key="1">
    <citation type="submission" date="2019-04" db="EMBL/GenBank/DDBJ databases">
        <title>Taxonomy of novel Haliea sp. from mangrove soil of West Coast of India.</title>
        <authorList>
            <person name="Verma A."/>
            <person name="Kumar P."/>
            <person name="Krishnamurthi S."/>
        </authorList>
    </citation>
    <scope>NUCLEOTIDE SEQUENCE [LARGE SCALE GENOMIC DNA]</scope>
    <source>
        <strain evidence="8 9">SAOS-164</strain>
    </source>
</reference>
<evidence type="ECO:0000313" key="8">
    <source>
        <dbReference type="EMBL" id="TGD71076.1"/>
    </source>
</evidence>
<dbReference type="Pfam" id="PF01734">
    <property type="entry name" value="Patatin"/>
    <property type="match status" value="1"/>
</dbReference>
<keyword evidence="9" id="KW-1185">Reference proteome</keyword>
<dbReference type="GO" id="GO:0016042">
    <property type="term" value="P:lipid catabolic process"/>
    <property type="evidence" value="ECO:0007669"/>
    <property type="project" value="UniProtKB-UniRule"/>
</dbReference>
<name>A0A4Z0LVD4_9GAMM</name>
<keyword evidence="2 6" id="KW-0378">Hydrolase</keyword>
<dbReference type="PANTHER" id="PTHR14226">
    <property type="entry name" value="NEUROPATHY TARGET ESTERASE/SWISS CHEESE D.MELANOGASTER"/>
    <property type="match status" value="1"/>
</dbReference>
<feature type="short sequence motif" description="DGA/G" evidence="6">
    <location>
        <begin position="290"/>
        <end position="292"/>
    </location>
</feature>
<organism evidence="8 9">
    <name type="scientific">Mangrovimicrobium sediminis</name>
    <dbReference type="NCBI Taxonomy" id="2562682"/>
    <lineage>
        <taxon>Bacteria</taxon>
        <taxon>Pseudomonadati</taxon>
        <taxon>Pseudomonadota</taxon>
        <taxon>Gammaproteobacteria</taxon>
        <taxon>Cellvibrionales</taxon>
        <taxon>Halieaceae</taxon>
        <taxon>Mangrovimicrobium</taxon>
    </lineage>
</organism>
<feature type="active site" description="Nucleophile" evidence="6">
    <location>
        <position position="144"/>
    </location>
</feature>
<dbReference type="Gene3D" id="3.40.1090.10">
    <property type="entry name" value="Cytosolic phospholipase A2 catalytic domain"/>
    <property type="match status" value="2"/>
</dbReference>
<feature type="short sequence motif" description="GXGXXG" evidence="6">
    <location>
        <begin position="115"/>
        <end position="120"/>
    </location>
</feature>
<dbReference type="SUPFAM" id="SSF52151">
    <property type="entry name" value="FabD/lysophospholipase-like"/>
    <property type="match status" value="1"/>
</dbReference>
<dbReference type="PANTHER" id="PTHR14226:SF29">
    <property type="entry name" value="NEUROPATHY TARGET ESTERASE SWS"/>
    <property type="match status" value="1"/>
</dbReference>
<feature type="active site" description="Proton acceptor" evidence="6">
    <location>
        <position position="290"/>
    </location>
</feature>
<gene>
    <name evidence="8" type="ORF">E4634_19715</name>
</gene>
<dbReference type="InterPro" id="IPR050301">
    <property type="entry name" value="NTE"/>
</dbReference>
<comment type="caution">
    <text evidence="8">The sequence shown here is derived from an EMBL/GenBank/DDBJ whole genome shotgun (WGS) entry which is preliminary data.</text>
</comment>
<feature type="domain" description="PNPLA" evidence="7">
    <location>
        <begin position="111"/>
        <end position="303"/>
    </location>
</feature>
<feature type="short sequence motif" description="GXSXG" evidence="6">
    <location>
        <begin position="142"/>
        <end position="146"/>
    </location>
</feature>
<keyword evidence="3 6" id="KW-0442">Lipid degradation</keyword>
<dbReference type="GO" id="GO:0016787">
    <property type="term" value="F:hydrolase activity"/>
    <property type="evidence" value="ECO:0007669"/>
    <property type="project" value="UniProtKB-UniRule"/>
</dbReference>
<accession>A0A4Z0LVD4</accession>
<dbReference type="InterPro" id="IPR016035">
    <property type="entry name" value="Acyl_Trfase/lysoPLipase"/>
</dbReference>
<dbReference type="InterPro" id="IPR002641">
    <property type="entry name" value="PNPLA_dom"/>
</dbReference>
<evidence type="ECO:0000256" key="4">
    <source>
        <dbReference type="ARBA" id="ARBA00023098"/>
    </source>
</evidence>
<dbReference type="PROSITE" id="PS51635">
    <property type="entry name" value="PNPLA"/>
    <property type="match status" value="1"/>
</dbReference>
<sequence length="813" mass="87362">MAAMRLLSGGALVAARVVGKCRRGAGMTSQIRPPGHWTIGLLFAVACGLAQAAVAREARVQGTVAQEAVAPEVAAQEAVAKQAAATGAVPANATVRRKTCPPDLGRPCIGLVLGGGGARGGAHLGVLRYLEEQAIPIDLVVGTSIGSFVGGLYASGLSLGEIEARFREADWDLGYQDNLPRSHIPVRRQNQLDNFPIHLDLGVGADGVRLKRGFLQGQGMGGLVESMLGVYPRLDSFDDLPIPFRAVSADIETGEEVVLGAGDLASAMQASMSIPGVVRPMEIDGRMLVDGGIANNLPVSVARALGADIIIAVDIGSPNQTREELDSGLAIVNQLASFLTLNNVREQKSLLGEGDVLLHPQIDGVSMLSFDKLLDAIDPGYAEAQRVLATRELPRDAAALAARHDAAPLETITLDQVVLSNQSRLGDDYIRHRMGFEPGEEYSLEDIQAGIGRLYGQGTIARVDTDLETTADGDVLNVDVLEKEWGPGYLDFKLSFEDNFHDVSRYQVGASYRLTNLSPYGAEWYTAGEFGTNKYLFTDFYWPLRTSGFYLEASAINQHDVFEYLDERDRPQGQIEIDELGIAGGIGWNALDQLDVLLAARFNDGDITLPGPLADDFNTKSVSYRQRGGLLRFNYDTLNDANFPSRGVKVLMNIYRSVDKAEGESDTNTLADLRLIGVTSLGRNSLRGELRYAGVEEDGNGVLIGLQSLGGFLSLSGNPKDSVIGEQLRFGSLVYTYQLAANDFGALRLPLYLGASLEAGNAWENSKAVDYDDLIYSGSVFLGWDSPIGPAYFAYGRSDTGQSSFYAFLGVLF</sequence>
<proteinExistence type="predicted"/>
<dbReference type="OrthoDB" id="5290098at2"/>
<dbReference type="Pfam" id="PF01103">
    <property type="entry name" value="Omp85"/>
    <property type="match status" value="1"/>
</dbReference>
<dbReference type="Proteomes" id="UP000298050">
    <property type="component" value="Unassembled WGS sequence"/>
</dbReference>
<protein>
    <submittedName>
        <fullName evidence="8">Esterase</fullName>
    </submittedName>
</protein>
<evidence type="ECO:0000313" key="9">
    <source>
        <dbReference type="Proteomes" id="UP000298050"/>
    </source>
</evidence>
<evidence type="ECO:0000256" key="6">
    <source>
        <dbReference type="PROSITE-ProRule" id="PRU01161"/>
    </source>
</evidence>
<evidence type="ECO:0000259" key="7">
    <source>
        <dbReference type="PROSITE" id="PS51635"/>
    </source>
</evidence>
<evidence type="ECO:0000256" key="5">
    <source>
        <dbReference type="ARBA" id="ARBA00023136"/>
    </source>
</evidence>
<evidence type="ECO:0000256" key="1">
    <source>
        <dbReference type="ARBA" id="ARBA00004370"/>
    </source>
</evidence>
<dbReference type="Gene3D" id="3.10.20.310">
    <property type="entry name" value="membrane protein fhac"/>
    <property type="match status" value="1"/>
</dbReference>